<dbReference type="PATRIC" id="fig|28125.4.peg.676"/>
<dbReference type="EMBL" id="LTAG01000025">
    <property type="protein sequence ID" value="KXO17928.1"/>
    <property type="molecule type" value="Genomic_DNA"/>
</dbReference>
<evidence type="ECO:0000313" key="1">
    <source>
        <dbReference type="EMBL" id="KXO17928.1"/>
    </source>
</evidence>
<dbReference type="AlphaFoldDB" id="A0A137SZN5"/>
<accession>A0A137SZN5</accession>
<organism evidence="1 2">
    <name type="scientific">Prevotella bivia</name>
    <dbReference type="NCBI Taxonomy" id="28125"/>
    <lineage>
        <taxon>Bacteria</taxon>
        <taxon>Pseudomonadati</taxon>
        <taxon>Bacteroidota</taxon>
        <taxon>Bacteroidia</taxon>
        <taxon>Bacteroidales</taxon>
        <taxon>Prevotellaceae</taxon>
        <taxon>Prevotella</taxon>
    </lineage>
</organism>
<dbReference type="STRING" id="28125.HMPREF3202_00690"/>
<evidence type="ECO:0000313" key="2">
    <source>
        <dbReference type="Proteomes" id="UP000070093"/>
    </source>
</evidence>
<sequence>MCKGIHFQLNMEIFFAIFWKIYEHYFFILMNFVTLPCYI</sequence>
<protein>
    <submittedName>
        <fullName evidence="1">Uncharacterized protein</fullName>
    </submittedName>
</protein>
<name>A0A137SZN5_9BACT</name>
<comment type="caution">
    <text evidence="1">The sequence shown here is derived from an EMBL/GenBank/DDBJ whole genome shotgun (WGS) entry which is preliminary data.</text>
</comment>
<reference evidence="1 2" key="1">
    <citation type="submission" date="2016-02" db="EMBL/GenBank/DDBJ databases">
        <authorList>
            <person name="Wen L."/>
            <person name="He K."/>
            <person name="Yang H."/>
        </authorList>
    </citation>
    <scope>NUCLEOTIDE SEQUENCE [LARGE SCALE GENOMIC DNA]</scope>
    <source>
        <strain evidence="1 2">GED7880</strain>
    </source>
</reference>
<gene>
    <name evidence="1" type="ORF">HMPREF3202_00690</name>
</gene>
<proteinExistence type="predicted"/>
<dbReference type="Proteomes" id="UP000070093">
    <property type="component" value="Unassembled WGS sequence"/>
</dbReference>